<name>A0A9W7TF60_TRIRA</name>
<dbReference type="EMBL" id="JAFHDT010000017">
    <property type="protein sequence ID" value="KAI7797545.1"/>
    <property type="molecule type" value="Genomic_DNA"/>
</dbReference>
<reference evidence="1" key="1">
    <citation type="submission" date="2021-02" db="EMBL/GenBank/DDBJ databases">
        <title>Comparative genomics reveals that relaxation of natural selection precedes convergent phenotypic evolution of cavefish.</title>
        <authorList>
            <person name="Peng Z."/>
        </authorList>
    </citation>
    <scope>NUCLEOTIDE SEQUENCE</scope>
    <source>
        <tissue evidence="1">Muscle</tissue>
    </source>
</reference>
<comment type="caution">
    <text evidence="1">The sequence shown here is derived from an EMBL/GenBank/DDBJ whole genome shotgun (WGS) entry which is preliminary data.</text>
</comment>
<accession>A0A9W7TF60</accession>
<proteinExistence type="predicted"/>
<dbReference type="Proteomes" id="UP001059041">
    <property type="component" value="Linkage Group LG17"/>
</dbReference>
<evidence type="ECO:0000313" key="1">
    <source>
        <dbReference type="EMBL" id="KAI7797545.1"/>
    </source>
</evidence>
<gene>
    <name evidence="1" type="ORF">IRJ41_016637</name>
</gene>
<sequence>RLLFWSASRNFRCKALTLISHILFENYRSVDMRLFYMSVVLWLLSACRVIRSTCHELLFQEDAEFCKGGLKVIYPDLIIDKCLIVPQKVREKISKEWGPPQVQLPGVKEFLNKVSVLCLDKPCFNCTNPGSVCHDKHIALTPDLIYTVIIGRAYTMPVNHTGGLTLPLVREAADVGKGLTMNIQLNESGETHNPHTSMM</sequence>
<protein>
    <submittedName>
        <fullName evidence="1">Phosphatidylethanolamine-binding protein 4</fullName>
    </submittedName>
</protein>
<organism evidence="1 2">
    <name type="scientific">Triplophysa rosa</name>
    <name type="common">Cave loach</name>
    <dbReference type="NCBI Taxonomy" id="992332"/>
    <lineage>
        <taxon>Eukaryota</taxon>
        <taxon>Metazoa</taxon>
        <taxon>Chordata</taxon>
        <taxon>Craniata</taxon>
        <taxon>Vertebrata</taxon>
        <taxon>Euteleostomi</taxon>
        <taxon>Actinopterygii</taxon>
        <taxon>Neopterygii</taxon>
        <taxon>Teleostei</taxon>
        <taxon>Ostariophysi</taxon>
        <taxon>Cypriniformes</taxon>
        <taxon>Nemacheilidae</taxon>
        <taxon>Triplophysa</taxon>
    </lineage>
</organism>
<keyword evidence="2" id="KW-1185">Reference proteome</keyword>
<feature type="non-terminal residue" evidence="1">
    <location>
        <position position="1"/>
    </location>
</feature>
<dbReference type="AlphaFoldDB" id="A0A9W7TF60"/>
<evidence type="ECO:0000313" key="2">
    <source>
        <dbReference type="Proteomes" id="UP001059041"/>
    </source>
</evidence>